<dbReference type="EMBL" id="BSXN01003877">
    <property type="protein sequence ID" value="GME80137.1"/>
    <property type="molecule type" value="Genomic_DNA"/>
</dbReference>
<proteinExistence type="predicted"/>
<sequence length="87" mass="10066">MNDLKFFIKNNERLKILLIGGFVFKITKLERINENISNDIDLSLSEQTSYISLSDDISEQVSSNAVDASARYKIECVYEDFEFYLSI</sequence>
<comment type="caution">
    <text evidence="1">The sequence shown here is derived from an EMBL/GenBank/DDBJ whole genome shotgun (WGS) entry which is preliminary data.</text>
</comment>
<gene>
    <name evidence="1" type="ORF">Cboi02_000632100</name>
</gene>
<organism evidence="1 2">
    <name type="scientific">Candida boidinii</name>
    <name type="common">Yeast</name>
    <dbReference type="NCBI Taxonomy" id="5477"/>
    <lineage>
        <taxon>Eukaryota</taxon>
        <taxon>Fungi</taxon>
        <taxon>Dikarya</taxon>
        <taxon>Ascomycota</taxon>
        <taxon>Saccharomycotina</taxon>
        <taxon>Pichiomycetes</taxon>
        <taxon>Pichiales</taxon>
        <taxon>Pichiaceae</taxon>
        <taxon>Ogataea</taxon>
        <taxon>Ogataea/Candida clade</taxon>
    </lineage>
</organism>
<evidence type="ECO:0000313" key="2">
    <source>
        <dbReference type="Proteomes" id="UP001165120"/>
    </source>
</evidence>
<protein>
    <submittedName>
        <fullName evidence="1">Unnamed protein product</fullName>
    </submittedName>
</protein>
<dbReference type="AlphaFoldDB" id="A0A9W6WKH9"/>
<name>A0A9W6WKH9_CANBO</name>
<dbReference type="Proteomes" id="UP001165120">
    <property type="component" value="Unassembled WGS sequence"/>
</dbReference>
<accession>A0A9W6WKH9</accession>
<keyword evidence="2" id="KW-1185">Reference proteome</keyword>
<evidence type="ECO:0000313" key="1">
    <source>
        <dbReference type="EMBL" id="GME80137.1"/>
    </source>
</evidence>
<reference evidence="1" key="1">
    <citation type="submission" date="2023-04" db="EMBL/GenBank/DDBJ databases">
        <title>Candida boidinii NBRC 10035.</title>
        <authorList>
            <person name="Ichikawa N."/>
            <person name="Sato H."/>
            <person name="Tonouchi N."/>
        </authorList>
    </citation>
    <scope>NUCLEOTIDE SEQUENCE</scope>
    <source>
        <strain evidence="1">NBRC 10035</strain>
    </source>
</reference>